<sequence length="1180" mass="131145">MSQLLFWPSKYFFYPFGNTSPISLTVDLPVEEPAKMLLLGCGDPRNVLYTIFTEPDKATRILDFTCSDFDPAVLARNILLFTMIIDDQPFQVLWNTFFHFKIDKKSRSALIAQCDKLIGHSESMSTWRASPYACSLRMCTSYTLSEVRRHWALYMDMPNLPDDRQKSIAAGLKKTCDDNRDRNNAAILRSAGPLVMNGPMFLMDSFRRYWKTGTTFSSAKEIAEATEINPTFVYSLGAEGSSFHYGSDPLIPFHHAAVIGNSKKEVSLADVTKATKEQFRAWCGSYRLAFLSVQKPVVRFFAGEATAVSHALRSHHATGTLRLGLPVAPWKTSLIQLDPDEYTNSEGGAPSCFNVIHTSNLEDHIGLFNVIVAASPLLSPSVFSVLYTESLLHIGKNATKEFNENMKADITVMGLLIGIVPVDYLCGFSSRSNSNELLMKQVLSKKKDGIDQFHQVTTWKRPTSGDILAAPNATMILRSNFDPDQLGTLLYDIYQELYGQETATNFWAANQKNLLRAISASNLARFTREAFVLFLKLVRTHLQPSDSVWNATMERLVYLHHATFATIPPPMDTLHYQDFCGQLLRHSVHRPSFFHPPASKVGPFAAWDSVPDLVRIVLVVPRHEVAVLEKADPEQIGTPPLQCDLFGTRSHNIFTSIHAAFGRAVLVGTKSRPQVVFEEDRAGWRGNSPLVISFVAPACSLVNIEPPQLMNVGLSVRNTPAVCMVLVPKLGLELRVFSAKLMDSNHVYILPEAPLPSRYSFPAPRLHSTSAIGHAILSEIGTVSTASVELDEQCELAISFTAHIDITADQSIGQFCVQGSSMVPTISQPSPCVVRVSLGGRVQDLIYPFPVQGSSHRLRLARKSRYIEVIVPPSRSLMPEGMQINPWPVVSHDGMFNPWSIHRINLSKSPSVDIKGNKLAQWFNAHTGSMLSLREKSLRAKKKPDILVYVKDTIHAIMVQAAGVQGGSVKRLFCLRDKKTKDSDTIIFVSDIRYDLGLHTVACDAYVLPLTEERLETIGQPFSKLIHGETMAHVTTYDGELLAWKQLLPALAERCRTSWTHGPNCEYKSTGRIPLTGPTATEGNPLCACGEGKDVDGMMKNPLWKPLAPYVTRIALSPLFAISYLETVARSPDKHKCSVCRGQGKPKLKACSACQRVRYCSTECQKKDWKAHKPKCQSKS</sequence>
<accession>A8P8B5</accession>
<protein>
    <recommendedName>
        <fullName evidence="5">MYND-type domain-containing protein</fullName>
    </recommendedName>
</protein>
<evidence type="ECO:0000256" key="4">
    <source>
        <dbReference type="PROSITE-ProRule" id="PRU00134"/>
    </source>
</evidence>
<dbReference type="AlphaFoldDB" id="A8P8B5"/>
<dbReference type="Pfam" id="PF01753">
    <property type="entry name" value="zf-MYND"/>
    <property type="match status" value="1"/>
</dbReference>
<dbReference type="STRING" id="240176.A8P8B5"/>
<keyword evidence="2 4" id="KW-0863">Zinc-finger</keyword>
<gene>
    <name evidence="6" type="ORF">CC1G_08917</name>
</gene>
<evidence type="ECO:0000256" key="3">
    <source>
        <dbReference type="ARBA" id="ARBA00022833"/>
    </source>
</evidence>
<evidence type="ECO:0000259" key="5">
    <source>
        <dbReference type="PROSITE" id="PS50865"/>
    </source>
</evidence>
<dbReference type="GO" id="GO:0005634">
    <property type="term" value="C:nucleus"/>
    <property type="evidence" value="ECO:0007669"/>
    <property type="project" value="TreeGrafter"/>
</dbReference>
<keyword evidence="7" id="KW-1185">Reference proteome</keyword>
<dbReference type="Proteomes" id="UP000001861">
    <property type="component" value="Unassembled WGS sequence"/>
</dbReference>
<dbReference type="PROSITE" id="PS50865">
    <property type="entry name" value="ZF_MYND_2"/>
    <property type="match status" value="1"/>
</dbReference>
<dbReference type="OrthoDB" id="432970at2759"/>
<dbReference type="InterPro" id="IPR027974">
    <property type="entry name" value="DUF4470"/>
</dbReference>
<organism evidence="6 7">
    <name type="scientific">Coprinopsis cinerea (strain Okayama-7 / 130 / ATCC MYA-4618 / FGSC 9003)</name>
    <name type="common">Inky cap fungus</name>
    <name type="synonym">Hormographiella aspergillata</name>
    <dbReference type="NCBI Taxonomy" id="240176"/>
    <lineage>
        <taxon>Eukaryota</taxon>
        <taxon>Fungi</taxon>
        <taxon>Dikarya</taxon>
        <taxon>Basidiomycota</taxon>
        <taxon>Agaricomycotina</taxon>
        <taxon>Agaricomycetes</taxon>
        <taxon>Agaricomycetidae</taxon>
        <taxon>Agaricales</taxon>
        <taxon>Agaricineae</taxon>
        <taxon>Psathyrellaceae</taxon>
        <taxon>Coprinopsis</taxon>
    </lineage>
</organism>
<evidence type="ECO:0000256" key="2">
    <source>
        <dbReference type="ARBA" id="ARBA00022771"/>
    </source>
</evidence>
<dbReference type="InterPro" id="IPR024119">
    <property type="entry name" value="TF_DEAF-1"/>
</dbReference>
<proteinExistence type="predicted"/>
<evidence type="ECO:0000256" key="1">
    <source>
        <dbReference type="ARBA" id="ARBA00022723"/>
    </source>
</evidence>
<dbReference type="PANTHER" id="PTHR10237:SF14">
    <property type="entry name" value="MYND-TYPE DOMAIN-CONTAINING PROTEIN"/>
    <property type="match status" value="1"/>
</dbReference>
<comment type="caution">
    <text evidence="6">The sequence shown here is derived from an EMBL/GenBank/DDBJ whole genome shotgun (WGS) entry which is preliminary data.</text>
</comment>
<keyword evidence="1" id="KW-0479">Metal-binding</keyword>
<name>A8P8B5_COPC7</name>
<dbReference type="GO" id="GO:0008270">
    <property type="term" value="F:zinc ion binding"/>
    <property type="evidence" value="ECO:0007669"/>
    <property type="project" value="UniProtKB-KW"/>
</dbReference>
<dbReference type="RefSeq" id="XP_001839538.1">
    <property type="nucleotide sequence ID" value="XM_001839486.1"/>
</dbReference>
<dbReference type="Gene3D" id="6.10.140.2220">
    <property type="match status" value="1"/>
</dbReference>
<dbReference type="EMBL" id="AACS02000005">
    <property type="protein sequence ID" value="EAU82305.1"/>
    <property type="molecule type" value="Genomic_DNA"/>
</dbReference>
<keyword evidence="3" id="KW-0862">Zinc</keyword>
<dbReference type="KEGG" id="cci:CC1G_08917"/>
<evidence type="ECO:0000313" key="7">
    <source>
        <dbReference type="Proteomes" id="UP000001861"/>
    </source>
</evidence>
<dbReference type="Pfam" id="PF14737">
    <property type="entry name" value="DUF4470"/>
    <property type="match status" value="1"/>
</dbReference>
<dbReference type="OMA" id="KMCTEYT"/>
<dbReference type="eggNOG" id="ENOG502SE9H">
    <property type="taxonomic scope" value="Eukaryota"/>
</dbReference>
<dbReference type="VEuPathDB" id="FungiDB:CC1G_08917"/>
<evidence type="ECO:0000313" key="6">
    <source>
        <dbReference type="EMBL" id="EAU82305.1"/>
    </source>
</evidence>
<dbReference type="GO" id="GO:0000981">
    <property type="term" value="F:DNA-binding transcription factor activity, RNA polymerase II-specific"/>
    <property type="evidence" value="ECO:0007669"/>
    <property type="project" value="TreeGrafter"/>
</dbReference>
<dbReference type="InParanoid" id="A8P8B5"/>
<dbReference type="PANTHER" id="PTHR10237">
    <property type="entry name" value="DEFORMED EPIDERMAL AUTOREGULATORY FACTOR 1 HOMOLOG SUPPRESSIN"/>
    <property type="match status" value="1"/>
</dbReference>
<reference evidence="6 7" key="1">
    <citation type="journal article" date="2010" name="Proc. Natl. Acad. Sci. U.S.A.">
        <title>Insights into evolution of multicellular fungi from the assembled chromosomes of the mushroom Coprinopsis cinerea (Coprinus cinereus).</title>
        <authorList>
            <person name="Stajich J.E."/>
            <person name="Wilke S.K."/>
            <person name="Ahren D."/>
            <person name="Au C.H."/>
            <person name="Birren B.W."/>
            <person name="Borodovsky M."/>
            <person name="Burns C."/>
            <person name="Canback B."/>
            <person name="Casselton L.A."/>
            <person name="Cheng C.K."/>
            <person name="Deng J."/>
            <person name="Dietrich F.S."/>
            <person name="Fargo D.C."/>
            <person name="Farman M.L."/>
            <person name="Gathman A.C."/>
            <person name="Goldberg J."/>
            <person name="Guigo R."/>
            <person name="Hoegger P.J."/>
            <person name="Hooker J.B."/>
            <person name="Huggins A."/>
            <person name="James T.Y."/>
            <person name="Kamada T."/>
            <person name="Kilaru S."/>
            <person name="Kodira C."/>
            <person name="Kues U."/>
            <person name="Kupfer D."/>
            <person name="Kwan H.S."/>
            <person name="Lomsadze A."/>
            <person name="Li W."/>
            <person name="Lilly W.W."/>
            <person name="Ma L.J."/>
            <person name="Mackey A.J."/>
            <person name="Manning G."/>
            <person name="Martin F."/>
            <person name="Muraguchi H."/>
            <person name="Natvig D.O."/>
            <person name="Palmerini H."/>
            <person name="Ramesh M.A."/>
            <person name="Rehmeyer C.J."/>
            <person name="Roe B.A."/>
            <person name="Shenoy N."/>
            <person name="Stanke M."/>
            <person name="Ter-Hovhannisyan V."/>
            <person name="Tunlid A."/>
            <person name="Velagapudi R."/>
            <person name="Vision T.J."/>
            <person name="Zeng Q."/>
            <person name="Zolan M.E."/>
            <person name="Pukkila P.J."/>
        </authorList>
    </citation>
    <scope>NUCLEOTIDE SEQUENCE [LARGE SCALE GENOMIC DNA]</scope>
    <source>
        <strain evidence="7">Okayama-7 / 130 / ATCC MYA-4618 / FGSC 9003</strain>
    </source>
</reference>
<feature type="domain" description="MYND-type" evidence="5">
    <location>
        <begin position="1137"/>
        <end position="1176"/>
    </location>
</feature>
<dbReference type="InterPro" id="IPR002893">
    <property type="entry name" value="Znf_MYND"/>
</dbReference>
<dbReference type="SUPFAM" id="SSF144232">
    <property type="entry name" value="HIT/MYND zinc finger-like"/>
    <property type="match status" value="1"/>
</dbReference>
<dbReference type="GeneID" id="6016154"/>